<proteinExistence type="inferred from homology"/>
<dbReference type="Pfam" id="PF12706">
    <property type="entry name" value="Lactamase_B_2"/>
    <property type="match status" value="1"/>
</dbReference>
<dbReference type="GO" id="GO:0016787">
    <property type="term" value="F:hydrolase activity"/>
    <property type="evidence" value="ECO:0007669"/>
    <property type="project" value="UniProtKB-UniRule"/>
</dbReference>
<evidence type="ECO:0000256" key="2">
    <source>
        <dbReference type="HAMAP-Rule" id="MF_00457"/>
    </source>
</evidence>
<dbReference type="OrthoDB" id="9789133at2"/>
<dbReference type="AlphaFoldDB" id="E7RE97"/>
<gene>
    <name evidence="4" type="ORF">GPDM_03905</name>
</gene>
<dbReference type="InterPro" id="IPR036866">
    <property type="entry name" value="RibonucZ/Hydroxyglut_hydro"/>
</dbReference>
<organism evidence="4 5">
    <name type="scientific">Planococcus donghaensis MPA1U2</name>
    <dbReference type="NCBI Taxonomy" id="933115"/>
    <lineage>
        <taxon>Bacteria</taxon>
        <taxon>Bacillati</taxon>
        <taxon>Bacillota</taxon>
        <taxon>Bacilli</taxon>
        <taxon>Bacillales</taxon>
        <taxon>Caryophanaceae</taxon>
        <taxon>Planococcus</taxon>
    </lineage>
</organism>
<dbReference type="Proteomes" id="UP000003052">
    <property type="component" value="Unassembled WGS sequence"/>
</dbReference>
<protein>
    <recommendedName>
        <fullName evidence="2">UPF0173 metal-dependent hydrolase GPDM_03905</fullName>
    </recommendedName>
</protein>
<dbReference type="SMART" id="SM00849">
    <property type="entry name" value="Lactamase_B"/>
    <property type="match status" value="1"/>
</dbReference>
<dbReference type="HAMAP" id="MF_00457">
    <property type="entry name" value="UPF0173"/>
    <property type="match status" value="1"/>
</dbReference>
<dbReference type="InterPro" id="IPR050114">
    <property type="entry name" value="UPF0173_UPF0282_UlaG_hydrolase"/>
</dbReference>
<keyword evidence="1 2" id="KW-0378">Hydrolase</keyword>
<evidence type="ECO:0000313" key="5">
    <source>
        <dbReference type="Proteomes" id="UP000003052"/>
    </source>
</evidence>
<dbReference type="Gene3D" id="3.60.15.10">
    <property type="entry name" value="Ribonuclease Z/Hydroxyacylglutathione hydrolase-like"/>
    <property type="match status" value="1"/>
</dbReference>
<evidence type="ECO:0000256" key="1">
    <source>
        <dbReference type="ARBA" id="ARBA00022801"/>
    </source>
</evidence>
<dbReference type="InterPro" id="IPR001279">
    <property type="entry name" value="Metallo-B-lactamas"/>
</dbReference>
<name>E7RE97_9BACL</name>
<dbReference type="eggNOG" id="COG2220">
    <property type="taxonomic scope" value="Bacteria"/>
</dbReference>
<comment type="similarity">
    <text evidence="2">Belongs to the UPF0173 family.</text>
</comment>
<dbReference type="PANTHER" id="PTHR43546:SF3">
    <property type="entry name" value="UPF0173 METAL-DEPENDENT HYDROLASE MJ1163"/>
    <property type="match status" value="1"/>
</dbReference>
<dbReference type="SUPFAM" id="SSF56281">
    <property type="entry name" value="Metallo-hydrolase/oxidoreductase"/>
    <property type="match status" value="1"/>
</dbReference>
<feature type="domain" description="Metallo-beta-lactamase" evidence="3">
    <location>
        <begin position="7"/>
        <end position="192"/>
    </location>
</feature>
<dbReference type="RefSeq" id="WP_008429116.1">
    <property type="nucleotide sequence ID" value="NZ_AEPB01000012.1"/>
</dbReference>
<evidence type="ECO:0000313" key="4">
    <source>
        <dbReference type="EMBL" id="EGA90761.1"/>
    </source>
</evidence>
<dbReference type="EMBL" id="AEPB01000012">
    <property type="protein sequence ID" value="EGA90761.1"/>
    <property type="molecule type" value="Genomic_DNA"/>
</dbReference>
<dbReference type="PANTHER" id="PTHR43546">
    <property type="entry name" value="UPF0173 METAL-DEPENDENT HYDROLASE MJ1163-RELATED"/>
    <property type="match status" value="1"/>
</dbReference>
<reference evidence="4 5" key="1">
    <citation type="journal article" date="2011" name="J. Bacteriol.">
        <title>The Draft Genome of Planococcus donghaensis MPA1U2 Reveals Nonsporulation Pathways Controlled by a Conserved Spo0A Regulon.</title>
        <authorList>
            <person name="Pearson M.D."/>
            <person name="Noller H.F."/>
        </authorList>
    </citation>
    <scope>NUCLEOTIDE SEQUENCE [LARGE SCALE GENOMIC DNA]</scope>
    <source>
        <strain evidence="4 5">MPA1U2</strain>
    </source>
</reference>
<comment type="caution">
    <text evidence="4">The sequence shown here is derived from an EMBL/GenBank/DDBJ whole genome shotgun (WGS) entry which is preliminary data.</text>
</comment>
<evidence type="ECO:0000259" key="3">
    <source>
        <dbReference type="SMART" id="SM00849"/>
    </source>
</evidence>
<dbReference type="NCBIfam" id="NF001911">
    <property type="entry name" value="PRK00685.1"/>
    <property type="match status" value="1"/>
</dbReference>
<dbReference type="InterPro" id="IPR022877">
    <property type="entry name" value="UPF0173"/>
</dbReference>
<accession>E7RE97</accession>
<sequence>MHVSYHGHSVVKIKTGEFTILIDPFISGNKLTDLKVADEKPDAILLTHAHNDHVGDTVELAKNNNAQVIAPVELANYLSSQGVDAVGMNLGGAHKFDFGVVKFTKAFHSSSFTTDEGEVVYGGMPAGILFQAEGKTIYHAGDTEVFGDMKILGERNDIDVAFVPIGDYFTMGPEDAAYAVELLKPKMVVPIHFNTFPPIEQDPEHFKSLVKDVQVNILQPGESVDLASASTKR</sequence>